<dbReference type="InterPro" id="IPR027417">
    <property type="entry name" value="P-loop_NTPase"/>
</dbReference>
<keyword evidence="6" id="KW-1185">Reference proteome</keyword>
<feature type="domain" description="OmpR/PhoB-type" evidence="4">
    <location>
        <begin position="94"/>
        <end position="192"/>
    </location>
</feature>
<comment type="caution">
    <text evidence="5">The sequence shown here is derived from an EMBL/GenBank/DDBJ whole genome shotgun (WGS) entry which is preliminary data.</text>
</comment>
<dbReference type="Gene3D" id="3.40.50.300">
    <property type="entry name" value="P-loop containing nucleotide triphosphate hydrolases"/>
    <property type="match status" value="1"/>
</dbReference>
<evidence type="ECO:0000256" key="2">
    <source>
        <dbReference type="PROSITE-ProRule" id="PRU01091"/>
    </source>
</evidence>
<feature type="DNA-binding region" description="OmpR/PhoB-type" evidence="2">
    <location>
        <begin position="94"/>
        <end position="192"/>
    </location>
</feature>
<feature type="region of interest" description="Disordered" evidence="3">
    <location>
        <begin position="552"/>
        <end position="589"/>
    </location>
</feature>
<dbReference type="PROSITE" id="PS51755">
    <property type="entry name" value="OMPR_PHOB"/>
    <property type="match status" value="1"/>
</dbReference>
<keyword evidence="1 2" id="KW-0238">DNA-binding</keyword>
<accession>A0ABQ6ASW8</accession>
<dbReference type="SUPFAM" id="SSF52540">
    <property type="entry name" value="P-loop containing nucleoside triphosphate hydrolases"/>
    <property type="match status" value="1"/>
</dbReference>
<organism evidence="5 6">
    <name type="scientific">Bradyrhizobium iriomotense</name>
    <dbReference type="NCBI Taxonomy" id="441950"/>
    <lineage>
        <taxon>Bacteria</taxon>
        <taxon>Pseudomonadati</taxon>
        <taxon>Pseudomonadota</taxon>
        <taxon>Alphaproteobacteria</taxon>
        <taxon>Hyphomicrobiales</taxon>
        <taxon>Nitrobacteraceae</taxon>
        <taxon>Bradyrhizobium</taxon>
    </lineage>
</organism>
<dbReference type="CDD" id="cd00383">
    <property type="entry name" value="trans_reg_C"/>
    <property type="match status" value="1"/>
</dbReference>
<feature type="compositionally biased region" description="Basic and acidic residues" evidence="3">
    <location>
        <begin position="576"/>
        <end position="589"/>
    </location>
</feature>
<reference evidence="6" key="1">
    <citation type="journal article" date="2019" name="Int. J. Syst. Evol. Microbiol.">
        <title>The Global Catalogue of Microorganisms (GCM) 10K type strain sequencing project: providing services to taxonomists for standard genome sequencing and annotation.</title>
        <authorList>
            <consortium name="The Broad Institute Genomics Platform"/>
            <consortium name="The Broad Institute Genome Sequencing Center for Infectious Disease"/>
            <person name="Wu L."/>
            <person name="Ma J."/>
        </authorList>
    </citation>
    <scope>NUCLEOTIDE SEQUENCE [LARGE SCALE GENOMIC DNA]</scope>
    <source>
        <strain evidence="6">NBRC 102520</strain>
    </source>
</reference>
<dbReference type="PANTHER" id="PTHR47691">
    <property type="entry name" value="REGULATOR-RELATED"/>
    <property type="match status" value="1"/>
</dbReference>
<evidence type="ECO:0000259" key="4">
    <source>
        <dbReference type="PROSITE" id="PS51755"/>
    </source>
</evidence>
<dbReference type="PANTHER" id="PTHR47691:SF3">
    <property type="entry name" value="HTH-TYPE TRANSCRIPTIONAL REGULATOR RV0890C-RELATED"/>
    <property type="match status" value="1"/>
</dbReference>
<dbReference type="Proteomes" id="UP001156905">
    <property type="component" value="Unassembled WGS sequence"/>
</dbReference>
<proteinExistence type="predicted"/>
<dbReference type="SUPFAM" id="SSF46894">
    <property type="entry name" value="C-terminal effector domain of the bipartite response regulators"/>
    <property type="match status" value="1"/>
</dbReference>
<evidence type="ECO:0000313" key="6">
    <source>
        <dbReference type="Proteomes" id="UP001156905"/>
    </source>
</evidence>
<sequence>MWVIETLAMLACAKTTVILPATTARCSDALLAKQGETSMNTHLGVLAADQPNSAAIDREGRKFLASAAAAGPASGVDPLVAEGAASRAAGAMSEEYYEFAGLRLCPKRRTLLRGSERVAIGGRALDLLSLLVSQAGNVVSFGDLMRLVWPNVTVEEANVRVQMNILRKILSQWEEASRAINTVPNRGYCFVLPVRYHPNLVVPAGPGAQRHPELPILANTIVGRDDAIQIIEDALDQNRLVTITGPGGIGKTTVAIATAKRYAEKCRGEMRFVDFSNVTDGAGAAQVLSEALHLTTERDALASLCEHLRVDGTLLILDTCEHIVEPVAVLAERLLSHCSNLKLLVTSREALRATGEWIHSLPSLTFPAAGEEIEEKDLTKFSAVTLFIDRVRSSTRFEPCRRDLPKIAEICRRLDGIPLALEFAAARVAELGLREIAARLDDCFSILTRGRRTALPRHRTLAAAFDWSYGLLSDEEQLMLVRLAALRGSFTAERAIASCSDRACRRPSEVFYGLLDKSFLAVETASEAPMFRLLETTRAYAASVVCSPQRPGRVAIGGKTTPRRGEGRSQLMIRSAESDRAAESDGRAR</sequence>
<name>A0ABQ6ASW8_9BRAD</name>
<dbReference type="InterPro" id="IPR016032">
    <property type="entry name" value="Sig_transdc_resp-reg_C-effctor"/>
</dbReference>
<dbReference type="InterPro" id="IPR036388">
    <property type="entry name" value="WH-like_DNA-bd_sf"/>
</dbReference>
<evidence type="ECO:0000256" key="1">
    <source>
        <dbReference type="ARBA" id="ARBA00023125"/>
    </source>
</evidence>
<dbReference type="InterPro" id="IPR001867">
    <property type="entry name" value="OmpR/PhoB-type_DNA-bd"/>
</dbReference>
<dbReference type="Gene3D" id="1.10.10.10">
    <property type="entry name" value="Winged helix-like DNA-binding domain superfamily/Winged helix DNA-binding domain"/>
    <property type="match status" value="1"/>
</dbReference>
<evidence type="ECO:0000256" key="3">
    <source>
        <dbReference type="SAM" id="MobiDB-lite"/>
    </source>
</evidence>
<protein>
    <recommendedName>
        <fullName evidence="4">OmpR/PhoB-type domain-containing protein</fullName>
    </recommendedName>
</protein>
<evidence type="ECO:0000313" key="5">
    <source>
        <dbReference type="EMBL" id="GLR85259.1"/>
    </source>
</evidence>
<gene>
    <name evidence="5" type="ORF">GCM10007857_19690</name>
</gene>
<dbReference type="SMART" id="SM00862">
    <property type="entry name" value="Trans_reg_C"/>
    <property type="match status" value="1"/>
</dbReference>
<dbReference type="EMBL" id="BSOW01000005">
    <property type="protein sequence ID" value="GLR85259.1"/>
    <property type="molecule type" value="Genomic_DNA"/>
</dbReference>
<dbReference type="Pfam" id="PF00486">
    <property type="entry name" value="Trans_reg_C"/>
    <property type="match status" value="1"/>
</dbReference>
<dbReference type="PRINTS" id="PR00364">
    <property type="entry name" value="DISEASERSIST"/>
</dbReference>